<proteinExistence type="predicted"/>
<name>A0ABY8FQP1_9SPHN</name>
<dbReference type="Proteomes" id="UP001215827">
    <property type="component" value="Chromosome"/>
</dbReference>
<evidence type="ECO:0000256" key="1">
    <source>
        <dbReference type="SAM" id="MobiDB-lite"/>
    </source>
</evidence>
<dbReference type="EMBL" id="CP121106">
    <property type="protein sequence ID" value="WFL77092.1"/>
    <property type="molecule type" value="Genomic_DNA"/>
</dbReference>
<evidence type="ECO:0000313" key="3">
    <source>
        <dbReference type="Proteomes" id="UP001215827"/>
    </source>
</evidence>
<protein>
    <recommendedName>
        <fullName evidence="4">PEGA domain-containing protein</fullName>
    </recommendedName>
</protein>
<dbReference type="PROSITE" id="PS51257">
    <property type="entry name" value="PROKAR_LIPOPROTEIN"/>
    <property type="match status" value="1"/>
</dbReference>
<organism evidence="2 3">
    <name type="scientific">Altererythrobacter arenosus</name>
    <dbReference type="NCBI Taxonomy" id="3032592"/>
    <lineage>
        <taxon>Bacteria</taxon>
        <taxon>Pseudomonadati</taxon>
        <taxon>Pseudomonadota</taxon>
        <taxon>Alphaproteobacteria</taxon>
        <taxon>Sphingomonadales</taxon>
        <taxon>Erythrobacteraceae</taxon>
        <taxon>Altererythrobacter</taxon>
    </lineage>
</organism>
<reference evidence="2 3" key="1">
    <citation type="submission" date="2023-03" db="EMBL/GenBank/DDBJ databases">
        <title>Altererythrobacter sp. CAU 1644 isolated from sand.</title>
        <authorList>
            <person name="Kim W."/>
        </authorList>
    </citation>
    <scope>NUCLEOTIDE SEQUENCE [LARGE SCALE GENOMIC DNA]</scope>
    <source>
        <strain evidence="2 3">CAU 1644</strain>
    </source>
</reference>
<accession>A0ABY8FQP1</accession>
<dbReference type="RefSeq" id="WP_278015851.1">
    <property type="nucleotide sequence ID" value="NZ_CP121106.1"/>
</dbReference>
<evidence type="ECO:0008006" key="4">
    <source>
        <dbReference type="Google" id="ProtNLM"/>
    </source>
</evidence>
<feature type="region of interest" description="Disordered" evidence="1">
    <location>
        <begin position="152"/>
        <end position="171"/>
    </location>
</feature>
<gene>
    <name evidence="2" type="ORF">P7228_14015</name>
</gene>
<sequence length="171" mass="17888">MRSRGVFPVLLASAVAACGPNYFVKGHSLAPAESVTIATYPTGALATNAQGNRCVTPCKLPLLTGDGGEITISKEGYHTERHYVGVQDSKRKLAMRSADLAVEAIDPDPVTMGLTLLAHAASGKGGVQELDVRSIQSELIPLKEGEEDLLAPAQPVTGERIPIDLSDSTAP</sequence>
<keyword evidence="3" id="KW-1185">Reference proteome</keyword>
<evidence type="ECO:0000313" key="2">
    <source>
        <dbReference type="EMBL" id="WFL77092.1"/>
    </source>
</evidence>